<organism evidence="2 3">
    <name type="scientific">Sedimenticola thiotaurini</name>
    <dbReference type="NCBI Taxonomy" id="1543721"/>
    <lineage>
        <taxon>Bacteria</taxon>
        <taxon>Pseudomonadati</taxon>
        <taxon>Pseudomonadota</taxon>
        <taxon>Gammaproteobacteria</taxon>
        <taxon>Chromatiales</taxon>
        <taxon>Sedimenticolaceae</taxon>
        <taxon>Sedimenticola</taxon>
    </lineage>
</organism>
<dbReference type="EMBL" id="CP011412">
    <property type="protein sequence ID" value="AKH22020.1"/>
    <property type="molecule type" value="Genomic_DNA"/>
</dbReference>
<protein>
    <recommendedName>
        <fullName evidence="1">Anti-bacteriophage protein A/HamA C-terminal domain-containing protein</fullName>
    </recommendedName>
</protein>
<dbReference type="OrthoDB" id="6396828at2"/>
<dbReference type="KEGG" id="seds:AAY24_03155"/>
<dbReference type="RefSeq" id="WP_046860971.1">
    <property type="nucleotide sequence ID" value="NZ_CP011412.1"/>
</dbReference>
<evidence type="ECO:0000313" key="3">
    <source>
        <dbReference type="Proteomes" id="UP000034410"/>
    </source>
</evidence>
<feature type="domain" description="Anti-bacteriophage protein A/HamA C-terminal" evidence="1">
    <location>
        <begin position="23"/>
        <end position="305"/>
    </location>
</feature>
<dbReference type="Proteomes" id="UP000034410">
    <property type="component" value="Chromosome"/>
</dbReference>
<name>A0A0F7K451_9GAMM</name>
<dbReference type="InterPro" id="IPR014976">
    <property type="entry name" value="AbpA_HamA_C"/>
</dbReference>
<proteinExistence type="predicted"/>
<dbReference type="PATRIC" id="fig|1543721.4.peg.661"/>
<sequence>MDKLKAINWSSLVAGKHSWIDDHLKVHSVLEDQKTVCRFISLDFSGTQQEMLALTEALAESIEHYVFDEKQLACFHKEGKVPFQKAMKFFGKTNPDMDGKYGELLLYLLTEKFLQTPLVSHKLSLITNTNDQVKGGDGIFFGDYKDELAILIGESKIHQGAAGAMEEALESLDRFYDNYSTGQLGHEMFIARSNISENFSSLDDVESLYQAFTPGTKQYKGCVKVHPVLLVFESNVISAIEEKAKNKDEAEQMFSEWLTGRSKKIQKLLGDKLNEYTELKKIYIDVFLIPLTNVSKFKHALYKEIHGIDYVSHKK</sequence>
<evidence type="ECO:0000259" key="1">
    <source>
        <dbReference type="Pfam" id="PF08878"/>
    </source>
</evidence>
<reference evidence="2 3" key="1">
    <citation type="journal article" date="2015" name="Genome Announc.">
        <title>Complete Genome Sequence of Sedimenticola thiotaurini Strain SIP-G1, a Polyphosphate- and Polyhydroxyalkanoate-Accumulating Sulfur-Oxidizing Gammaproteobacterium Isolated from Salt Marsh Sediments.</title>
        <authorList>
            <person name="Flood B.E."/>
            <person name="Jones D.S."/>
            <person name="Bailey J.V."/>
        </authorList>
    </citation>
    <scope>NUCLEOTIDE SEQUENCE [LARGE SCALE GENOMIC DNA]</scope>
    <source>
        <strain evidence="2 3">SIP-G1</strain>
    </source>
</reference>
<evidence type="ECO:0000313" key="2">
    <source>
        <dbReference type="EMBL" id="AKH22020.1"/>
    </source>
</evidence>
<dbReference type="Pfam" id="PF08878">
    <property type="entry name" value="HamA"/>
    <property type="match status" value="1"/>
</dbReference>
<accession>A0A0F7K451</accession>
<dbReference type="AlphaFoldDB" id="A0A0F7K451"/>
<keyword evidence="3" id="KW-1185">Reference proteome</keyword>
<gene>
    <name evidence="2" type="ORF">AAY24_03155</name>
</gene>